<feature type="domain" description="AMP-dependent synthetase/ligase" evidence="2">
    <location>
        <begin position="43"/>
        <end position="388"/>
    </location>
</feature>
<dbReference type="InterPro" id="IPR000873">
    <property type="entry name" value="AMP-dep_synth/lig_dom"/>
</dbReference>
<dbReference type="InterPro" id="IPR052979">
    <property type="entry name" value="Adenylate-forming_domain"/>
</dbReference>
<keyword evidence="4" id="KW-1185">Reference proteome</keyword>
<name>A0A9P4KBF3_9PLEO</name>
<keyword evidence="1" id="KW-0812">Transmembrane</keyword>
<dbReference type="InterPro" id="IPR039261">
    <property type="entry name" value="FNR_nucleotide-bd"/>
</dbReference>
<keyword evidence="1" id="KW-0472">Membrane</keyword>
<dbReference type="EMBL" id="ML986604">
    <property type="protein sequence ID" value="KAF2265568.1"/>
    <property type="molecule type" value="Genomic_DNA"/>
</dbReference>
<dbReference type="Pfam" id="PF00501">
    <property type="entry name" value="AMP-binding"/>
    <property type="match status" value="1"/>
</dbReference>
<dbReference type="Gene3D" id="3.40.50.12780">
    <property type="entry name" value="N-terminal domain of ligase-like"/>
    <property type="match status" value="1"/>
</dbReference>
<feature type="transmembrane region" description="Helical" evidence="1">
    <location>
        <begin position="673"/>
        <end position="691"/>
    </location>
</feature>
<dbReference type="SUPFAM" id="SSF56801">
    <property type="entry name" value="Acetyl-CoA synthetase-like"/>
    <property type="match status" value="1"/>
</dbReference>
<dbReference type="Proteomes" id="UP000800093">
    <property type="component" value="Unassembled WGS sequence"/>
</dbReference>
<reference evidence="4" key="1">
    <citation type="journal article" date="2020" name="Stud. Mycol.">
        <title>101 Dothideomycetes genomes: A test case for predicting lifestyles and emergence of pathogens.</title>
        <authorList>
            <person name="Haridas S."/>
            <person name="Albert R."/>
            <person name="Binder M."/>
            <person name="Bloem J."/>
            <person name="LaButti K."/>
            <person name="Salamov A."/>
            <person name="Andreopoulos B."/>
            <person name="Baker S."/>
            <person name="Barry K."/>
            <person name="Bills G."/>
            <person name="Bluhm B."/>
            <person name="Cannon C."/>
            <person name="Castanera R."/>
            <person name="Culley D."/>
            <person name="Daum C."/>
            <person name="Ezra D."/>
            <person name="Gonzalez J."/>
            <person name="Henrissat B."/>
            <person name="Kuo A."/>
            <person name="Liang C."/>
            <person name="Lipzen A."/>
            <person name="Lutzoni F."/>
            <person name="Magnuson J."/>
            <person name="Mondo S."/>
            <person name="Nolan M."/>
            <person name="Ohm R."/>
            <person name="Pangilinan J."/>
            <person name="Park H.-J."/>
            <person name="Ramirez L."/>
            <person name="Alfaro M."/>
            <person name="Sun H."/>
            <person name="Tritt A."/>
            <person name="Yoshinaga Y."/>
            <person name="Zwiers L.-H."/>
            <person name="Turgeon B."/>
            <person name="Goodwin S."/>
            <person name="Spatafora J."/>
            <person name="Crous P."/>
            <person name="Grigoriev I."/>
        </authorList>
    </citation>
    <scope>NUCLEOTIDE SEQUENCE [LARGE SCALE GENOMIC DNA]</scope>
    <source>
        <strain evidence="4">CBS 304.66</strain>
    </source>
</reference>
<dbReference type="PANTHER" id="PTHR33927:SF5">
    <property type="entry name" value="ENZYME, PUTATIVE (AFU_ORTHOLOGUE AFUA_8G01222)-RELATED"/>
    <property type="match status" value="1"/>
</dbReference>
<organism evidence="3 4">
    <name type="scientific">Lojkania enalia</name>
    <dbReference type="NCBI Taxonomy" id="147567"/>
    <lineage>
        <taxon>Eukaryota</taxon>
        <taxon>Fungi</taxon>
        <taxon>Dikarya</taxon>
        <taxon>Ascomycota</taxon>
        <taxon>Pezizomycotina</taxon>
        <taxon>Dothideomycetes</taxon>
        <taxon>Pleosporomycetidae</taxon>
        <taxon>Pleosporales</taxon>
        <taxon>Pleosporales incertae sedis</taxon>
        <taxon>Lojkania</taxon>
    </lineage>
</organism>
<evidence type="ECO:0000313" key="4">
    <source>
        <dbReference type="Proteomes" id="UP000800093"/>
    </source>
</evidence>
<feature type="transmembrane region" description="Helical" evidence="1">
    <location>
        <begin position="736"/>
        <end position="755"/>
    </location>
</feature>
<comment type="caution">
    <text evidence="3">The sequence shown here is derived from an EMBL/GenBank/DDBJ whole genome shotgun (WGS) entry which is preliminary data.</text>
</comment>
<sequence>MVSEIFNCLDSLSSEHQQLVSRFGRGAYKPIPHATVHEAFESIVDSHPLEIAARFGDDTITYQQLEIAANRLANHLIEIGLKPRQRVCLVMQRSFEMLVGILAILKTGCQYVPIDGGVSSDQALQHILKDTDALFVLYLPKFEEKVLRYVKNYVTVIALGTEAEAFCSSLRPRVPVSSDDGVYAIYTSGLSASPAIGVDVTHRNVTNALLLQPGNLGITIGSKVAQVLSIAFDMGAWEILACLINGGTLYLRGSNWEETLIEVKTGSSTRIPFFKRAQVDTLISTPSILARYRRSAFPNIRTVVTGGEPCPQSLADEWADSTFYYNICGPTEITILNTAHQHTPGTPLTIGRPLPNTNVYILDDEENPIRFGEKGVMWVGGAGVSRGYINLPELTASRFKLDIFVNDGSFMFNTGDIVRWGEDGSLETFGRIDHQVKIKGFRVELDGVAAVIEQFPGITRACATLIDGVLHGFYTTTTFIDEHDMGKFVRLHLPYYSVPEKWNYLANIPLTANGKINKDQLARIALRSTRTLSPHQTSTFSAKDLYRPTTLDKATVRSPGKSAIRDEEKAIEEIEPVVYSSKLSDFHVSSPSINEKLVTLPAKNGFKGERWLRHRIFILYRRFFSIVLFANLAVALYILYWRVKDNRPMLVKVAVASATNLLMAVLMRSEPVINLLFTVCCSVPTWVPLSIRRHFGRIFHIGGIHSGCAIAAAMWFLIFTVGASLDFAKPPEERCITTASMIVTYLINLIFISMISMSHPVIRMRHHDSWEYTHRFGGWTALGLLWIQAFLTTRDLRLSGTAMQAYKTSPPIYLLAVATLAIVFPWLHLKKVPVRSEVLSTHAIRLHFDYTTPVVGTSVRIAERPLVDWHGFATITNPSGKGFSLVVSNAGDFTSRTIQRAPSHIWVRGIPACGVLRIATLFKSIVLVATGSGIGPCLAVILDRKIPCRILWTAPNPEQTFGKEIVDNVMECDPKAVIHNTRTSGKPDMNLLAWRLWKESGAEAVCVISNKTFTTRIVYAMEARGIPAYGAIFDS</sequence>
<feature type="transmembrane region" description="Helical" evidence="1">
    <location>
        <begin position="650"/>
        <end position="667"/>
    </location>
</feature>
<accession>A0A9P4KBF3</accession>
<dbReference type="AlphaFoldDB" id="A0A9P4KBF3"/>
<dbReference type="Gene3D" id="3.30.300.30">
    <property type="match status" value="1"/>
</dbReference>
<gene>
    <name evidence="3" type="ORF">CC78DRAFT_543105</name>
</gene>
<evidence type="ECO:0000259" key="2">
    <source>
        <dbReference type="Pfam" id="PF00501"/>
    </source>
</evidence>
<dbReference type="OrthoDB" id="3142841at2759"/>
<dbReference type="SUPFAM" id="SSF52343">
    <property type="entry name" value="Ferredoxin reductase-like, C-terminal NADP-linked domain"/>
    <property type="match status" value="1"/>
</dbReference>
<dbReference type="InterPro" id="IPR045851">
    <property type="entry name" value="AMP-bd_C_sf"/>
</dbReference>
<dbReference type="InterPro" id="IPR042099">
    <property type="entry name" value="ANL_N_sf"/>
</dbReference>
<evidence type="ECO:0000256" key="1">
    <source>
        <dbReference type="SAM" id="Phobius"/>
    </source>
</evidence>
<feature type="transmembrane region" description="Helical" evidence="1">
    <location>
        <begin position="812"/>
        <end position="829"/>
    </location>
</feature>
<feature type="transmembrane region" description="Helical" evidence="1">
    <location>
        <begin position="703"/>
        <end position="724"/>
    </location>
</feature>
<feature type="transmembrane region" description="Helical" evidence="1">
    <location>
        <begin position="623"/>
        <end position="643"/>
    </location>
</feature>
<feature type="transmembrane region" description="Helical" evidence="1">
    <location>
        <begin position="776"/>
        <end position="792"/>
    </location>
</feature>
<protein>
    <submittedName>
        <fullName evidence="3">Acetyl-CoA synthetase-like protein</fullName>
    </submittedName>
</protein>
<dbReference type="PANTHER" id="PTHR33927">
    <property type="entry name" value="TRANSMEMBRANE PROTEIN"/>
    <property type="match status" value="1"/>
</dbReference>
<evidence type="ECO:0000313" key="3">
    <source>
        <dbReference type="EMBL" id="KAF2265568.1"/>
    </source>
</evidence>
<proteinExistence type="predicted"/>
<keyword evidence="1" id="KW-1133">Transmembrane helix</keyword>